<name>A0A2D0IXL9_9GAMM</name>
<dbReference type="RefSeq" id="WP_255430643.1">
    <property type="nucleotide sequence ID" value="NZ_CAWNOJ010000031.1"/>
</dbReference>
<dbReference type="AlphaFoldDB" id="A0A2D0IXL9"/>
<dbReference type="EMBL" id="RAQI01000001">
    <property type="protein sequence ID" value="RKE93184.1"/>
    <property type="molecule type" value="Genomic_DNA"/>
</dbReference>
<organism evidence="1 3">
    <name type="scientific">Xenorhabdus ehlersii</name>
    <dbReference type="NCBI Taxonomy" id="290111"/>
    <lineage>
        <taxon>Bacteria</taxon>
        <taxon>Pseudomonadati</taxon>
        <taxon>Pseudomonadota</taxon>
        <taxon>Gammaproteobacteria</taxon>
        <taxon>Enterobacterales</taxon>
        <taxon>Morganellaceae</taxon>
        <taxon>Xenorhabdus</taxon>
    </lineage>
</organism>
<evidence type="ECO:0000313" key="4">
    <source>
        <dbReference type="Proteomes" id="UP000283568"/>
    </source>
</evidence>
<reference evidence="1 3" key="1">
    <citation type="journal article" date="2017" name="Nat. Microbiol.">
        <title>Natural product diversity associated with the nematode symbionts Photorhabdus and Xenorhabdus.</title>
        <authorList>
            <person name="Tobias N.J."/>
            <person name="Wolff H."/>
            <person name="Djahanschiri B."/>
            <person name="Grundmann F."/>
            <person name="Kronenwerth M."/>
            <person name="Shi Y.M."/>
            <person name="Simonyi S."/>
            <person name="Grun P."/>
            <person name="Shapiro-Ilan D."/>
            <person name="Pidot S.J."/>
            <person name="Stinear T.P."/>
            <person name="Ebersberger I."/>
            <person name="Bode H.B."/>
        </authorList>
    </citation>
    <scope>NUCLEOTIDE SEQUENCE [LARGE SCALE GENOMIC DNA]</scope>
    <source>
        <strain evidence="1 3">DSM 16337</strain>
    </source>
</reference>
<reference evidence="2 4" key="2">
    <citation type="submission" date="2018-09" db="EMBL/GenBank/DDBJ databases">
        <title>Genomic Encyclopedia of Archaeal and Bacterial Type Strains, Phase II (KMG-II): from individual species to whole genera.</title>
        <authorList>
            <person name="Goeker M."/>
        </authorList>
    </citation>
    <scope>NUCLEOTIDE SEQUENCE [LARGE SCALE GENOMIC DNA]</scope>
    <source>
        <strain evidence="2 4">DSM 16337</strain>
    </source>
</reference>
<dbReference type="Proteomes" id="UP000283568">
    <property type="component" value="Unassembled WGS sequence"/>
</dbReference>
<proteinExistence type="predicted"/>
<accession>A0A2D0IXL9</accession>
<evidence type="ECO:0000313" key="2">
    <source>
        <dbReference type="EMBL" id="RKE93184.1"/>
    </source>
</evidence>
<evidence type="ECO:0000313" key="1">
    <source>
        <dbReference type="EMBL" id="PHM26658.1"/>
    </source>
</evidence>
<evidence type="ECO:0000313" key="3">
    <source>
        <dbReference type="Proteomes" id="UP000225605"/>
    </source>
</evidence>
<keyword evidence="4" id="KW-1185">Reference proteome</keyword>
<protein>
    <submittedName>
        <fullName evidence="1">Uncharacterized protein</fullName>
    </submittedName>
</protein>
<gene>
    <name evidence="2" type="ORF">BDE27_0895</name>
    <name evidence="1" type="ORF">Xehl_00332</name>
</gene>
<comment type="caution">
    <text evidence="1">The sequence shown here is derived from an EMBL/GenBank/DDBJ whole genome shotgun (WGS) entry which is preliminary data.</text>
</comment>
<dbReference type="EMBL" id="NIBT01000002">
    <property type="protein sequence ID" value="PHM26658.1"/>
    <property type="molecule type" value="Genomic_DNA"/>
</dbReference>
<dbReference type="Proteomes" id="UP000225605">
    <property type="component" value="Unassembled WGS sequence"/>
</dbReference>
<sequence>MDKAQELEIAVAELNAENSDAENELLLDITGVVSNKEWQE</sequence>